<protein>
    <recommendedName>
        <fullName evidence="1">UBC core domain-containing protein</fullName>
    </recommendedName>
</protein>
<keyword evidence="3" id="KW-1185">Reference proteome</keyword>
<dbReference type="Proteomes" id="UP000692954">
    <property type="component" value="Unassembled WGS sequence"/>
</dbReference>
<evidence type="ECO:0000313" key="2">
    <source>
        <dbReference type="EMBL" id="CAD8092523.1"/>
    </source>
</evidence>
<dbReference type="PANTHER" id="PTHR24067">
    <property type="entry name" value="UBIQUITIN-CONJUGATING ENZYME E2"/>
    <property type="match status" value="1"/>
</dbReference>
<dbReference type="SMART" id="SM00212">
    <property type="entry name" value="UBCc"/>
    <property type="match status" value="1"/>
</dbReference>
<evidence type="ECO:0000313" key="3">
    <source>
        <dbReference type="Proteomes" id="UP000692954"/>
    </source>
</evidence>
<proteinExistence type="predicted"/>
<dbReference type="PROSITE" id="PS50127">
    <property type="entry name" value="UBC_2"/>
    <property type="match status" value="1"/>
</dbReference>
<comment type="caution">
    <text evidence="2">The sequence shown here is derived from an EMBL/GenBank/DDBJ whole genome shotgun (WGS) entry which is preliminary data.</text>
</comment>
<reference evidence="2" key="1">
    <citation type="submission" date="2021-01" db="EMBL/GenBank/DDBJ databases">
        <authorList>
            <consortium name="Genoscope - CEA"/>
            <person name="William W."/>
        </authorList>
    </citation>
    <scope>NUCLEOTIDE SEQUENCE</scope>
</reference>
<dbReference type="InterPro" id="IPR000608">
    <property type="entry name" value="UBC"/>
</dbReference>
<accession>A0A8S1NSR2</accession>
<sequence length="191" mass="22326">MIAFQLKEVDKGLIPDRIIQEIISKLPKEQVEKANYFNQLFDQASQILSDEGIDENIKIERALIKNDLRSQVWEVALKGEENTEYQDKKIQGYLILPNDYPKAAPKFYFWFFKDNQKIIHENIYGDGLLCMPMVTNNWKGNEGLTQVLTTIRDIFNHPNIKDPANPIFTQAIPAEKTRRRKAQSELLEDWE</sequence>
<dbReference type="Pfam" id="PF00179">
    <property type="entry name" value="UQ_con"/>
    <property type="match status" value="1"/>
</dbReference>
<feature type="domain" description="UBC core" evidence="1">
    <location>
        <begin position="35"/>
        <end position="191"/>
    </location>
</feature>
<dbReference type="CDD" id="cd00195">
    <property type="entry name" value="UBCc_UEV"/>
    <property type="match status" value="1"/>
</dbReference>
<evidence type="ECO:0000259" key="1">
    <source>
        <dbReference type="PROSITE" id="PS50127"/>
    </source>
</evidence>
<dbReference type="OrthoDB" id="283617at2759"/>
<dbReference type="InterPro" id="IPR050113">
    <property type="entry name" value="Ub_conjugating_enzyme"/>
</dbReference>
<dbReference type="AlphaFoldDB" id="A0A8S1NSR2"/>
<gene>
    <name evidence="2" type="ORF">PSON_ATCC_30995.1.T0590103</name>
</gene>
<organism evidence="2 3">
    <name type="scientific">Paramecium sonneborni</name>
    <dbReference type="NCBI Taxonomy" id="65129"/>
    <lineage>
        <taxon>Eukaryota</taxon>
        <taxon>Sar</taxon>
        <taxon>Alveolata</taxon>
        <taxon>Ciliophora</taxon>
        <taxon>Intramacronucleata</taxon>
        <taxon>Oligohymenophorea</taxon>
        <taxon>Peniculida</taxon>
        <taxon>Parameciidae</taxon>
        <taxon>Paramecium</taxon>
    </lineage>
</organism>
<dbReference type="EMBL" id="CAJJDN010000059">
    <property type="protein sequence ID" value="CAD8092523.1"/>
    <property type="molecule type" value="Genomic_DNA"/>
</dbReference>
<dbReference type="FunFam" id="3.10.110.10:FF:000171">
    <property type="entry name" value="Uncharacterized protein"/>
    <property type="match status" value="1"/>
</dbReference>
<name>A0A8S1NSR2_9CILI</name>